<dbReference type="RefSeq" id="WP_182253404.1">
    <property type="nucleotide sequence ID" value="NZ_CP043732.1"/>
</dbReference>
<dbReference type="SUPFAM" id="SSF54593">
    <property type="entry name" value="Glyoxalase/Bleomycin resistance protein/Dihydroxybiphenyl dioxygenase"/>
    <property type="match status" value="2"/>
</dbReference>
<sequence>MIAAVQQIVFTHQPQRWHALAAALGLQAPYPPSPEWGEFHGDGVLAVHHAAAEHPAGSVELNLLVDDLDEAARSLAGFDITRGEMDGVGEMLAVRASSGLEVRIFRGAPEAVNGGLAVQPIWFQDDVAEARAILEALGLQASIVSDGGGWVEMRAAGGGCVGVHAAATRSEGEGQGFGLSFEARGDLDGLAARLEDAGFEASVIDESYGRTIRIADPDVWINGAQDDLYGYHRED</sequence>
<dbReference type="Proteomes" id="UP000515708">
    <property type="component" value="Chromosome"/>
</dbReference>
<dbReference type="Gene3D" id="3.10.180.10">
    <property type="entry name" value="2,3-Dihydroxybiphenyl 1,2-Dioxygenase, domain 1"/>
    <property type="match status" value="1"/>
</dbReference>
<evidence type="ECO:0000313" key="1">
    <source>
        <dbReference type="EMBL" id="QMU98385.1"/>
    </source>
</evidence>
<gene>
    <name evidence="1" type="ORF">FVO59_15260</name>
</gene>
<dbReference type="AlphaFoldDB" id="A0A7D8AKX8"/>
<dbReference type="InterPro" id="IPR029068">
    <property type="entry name" value="Glyas_Bleomycin-R_OHBP_Dase"/>
</dbReference>
<evidence type="ECO:0000313" key="2">
    <source>
        <dbReference type="Proteomes" id="UP000515708"/>
    </source>
</evidence>
<organism evidence="1 2">
    <name type="scientific">Microbacterium esteraromaticum</name>
    <dbReference type="NCBI Taxonomy" id="57043"/>
    <lineage>
        <taxon>Bacteria</taxon>
        <taxon>Bacillati</taxon>
        <taxon>Actinomycetota</taxon>
        <taxon>Actinomycetes</taxon>
        <taxon>Micrococcales</taxon>
        <taxon>Microbacteriaceae</taxon>
        <taxon>Microbacterium</taxon>
    </lineage>
</organism>
<dbReference type="EMBL" id="CP043732">
    <property type="protein sequence ID" value="QMU98385.1"/>
    <property type="molecule type" value="Genomic_DNA"/>
</dbReference>
<accession>A0A7D8AKX8</accession>
<name>A0A7D8AKX8_9MICO</name>
<proteinExistence type="predicted"/>
<protein>
    <submittedName>
        <fullName evidence="1">VOC family protein</fullName>
    </submittedName>
</protein>
<reference evidence="1 2" key="1">
    <citation type="journal article" date="2020" name="Front. Microbiol.">
        <title>Design of Bacterial Strain-Specific qPCR Assays Using NGS Data and Publicly Available Resources and Its Application to Track Biocontrol Strains.</title>
        <authorList>
            <person name="Hernandez I."/>
            <person name="Sant C."/>
            <person name="Martinez R."/>
            <person name="Fernandez C."/>
        </authorList>
    </citation>
    <scope>NUCLEOTIDE SEQUENCE [LARGE SCALE GENOMIC DNA]</scope>
    <source>
        <strain evidence="1 2">B24</strain>
    </source>
</reference>